<dbReference type="Pfam" id="PF01509">
    <property type="entry name" value="TruB_N"/>
    <property type="match status" value="1"/>
</dbReference>
<dbReference type="InterPro" id="IPR002501">
    <property type="entry name" value="PsdUridine_synth_N"/>
</dbReference>
<dbReference type="EMBL" id="VDUZ01000064">
    <property type="protein sequence ID" value="TXL70193.1"/>
    <property type="molecule type" value="Genomic_DNA"/>
</dbReference>
<comment type="catalytic activity">
    <reaction evidence="1 5">
        <text>uridine(55) in tRNA = pseudouridine(55) in tRNA</text>
        <dbReference type="Rhea" id="RHEA:42532"/>
        <dbReference type="Rhea" id="RHEA-COMP:10101"/>
        <dbReference type="Rhea" id="RHEA-COMP:10102"/>
        <dbReference type="ChEBI" id="CHEBI:65314"/>
        <dbReference type="ChEBI" id="CHEBI:65315"/>
        <dbReference type="EC" id="5.4.99.25"/>
    </reaction>
</comment>
<dbReference type="GO" id="GO:0160148">
    <property type="term" value="F:tRNA pseudouridine(55) synthase activity"/>
    <property type="evidence" value="ECO:0007669"/>
    <property type="project" value="UniProtKB-EC"/>
</dbReference>
<dbReference type="PANTHER" id="PTHR13767">
    <property type="entry name" value="TRNA-PSEUDOURIDINE SYNTHASE"/>
    <property type="match status" value="1"/>
</dbReference>
<evidence type="ECO:0000313" key="9">
    <source>
        <dbReference type="Proteomes" id="UP000321638"/>
    </source>
</evidence>
<keyword evidence="9" id="KW-1185">Reference proteome</keyword>
<evidence type="ECO:0000256" key="1">
    <source>
        <dbReference type="ARBA" id="ARBA00000385"/>
    </source>
</evidence>
<dbReference type="GO" id="GO:1990481">
    <property type="term" value="P:mRNA pseudouridine synthesis"/>
    <property type="evidence" value="ECO:0007669"/>
    <property type="project" value="TreeGrafter"/>
</dbReference>
<evidence type="ECO:0000256" key="3">
    <source>
        <dbReference type="ARBA" id="ARBA00022694"/>
    </source>
</evidence>
<dbReference type="OrthoDB" id="9802309at2"/>
<name>A0A5C8P9F1_9HYPH</name>
<comment type="caution">
    <text evidence="8">The sequence shown here is derived from an EMBL/GenBank/DDBJ whole genome shotgun (WGS) entry which is preliminary data.</text>
</comment>
<evidence type="ECO:0000259" key="7">
    <source>
        <dbReference type="Pfam" id="PF16198"/>
    </source>
</evidence>
<feature type="domain" description="tRNA pseudouridylate synthase B C-terminal" evidence="7">
    <location>
        <begin position="180"/>
        <end position="224"/>
    </location>
</feature>
<keyword evidence="3 5" id="KW-0819">tRNA processing</keyword>
<dbReference type="HAMAP" id="MF_01080">
    <property type="entry name" value="TruB_bact"/>
    <property type="match status" value="1"/>
</dbReference>
<evidence type="ECO:0000256" key="5">
    <source>
        <dbReference type="HAMAP-Rule" id="MF_01080"/>
    </source>
</evidence>
<reference evidence="8 9" key="1">
    <citation type="submission" date="2019-06" db="EMBL/GenBank/DDBJ databases">
        <title>New taxonomy in bacterial strain CC-CFT640, isolated from vineyard.</title>
        <authorList>
            <person name="Lin S.-Y."/>
            <person name="Tsai C.-F."/>
            <person name="Young C.-C."/>
        </authorList>
    </citation>
    <scope>NUCLEOTIDE SEQUENCE [LARGE SCALE GENOMIC DNA]</scope>
    <source>
        <strain evidence="8 9">CC-CFT640</strain>
    </source>
</reference>
<dbReference type="GO" id="GO:0031119">
    <property type="term" value="P:tRNA pseudouridine synthesis"/>
    <property type="evidence" value="ECO:0007669"/>
    <property type="project" value="UniProtKB-UniRule"/>
</dbReference>
<dbReference type="Gene3D" id="3.30.2350.10">
    <property type="entry name" value="Pseudouridine synthase"/>
    <property type="match status" value="1"/>
</dbReference>
<keyword evidence="4 5" id="KW-0413">Isomerase</keyword>
<comment type="function">
    <text evidence="5">Responsible for synthesis of pseudouridine from uracil-55 in the psi GC loop of transfer RNAs.</text>
</comment>
<dbReference type="GO" id="GO:0003723">
    <property type="term" value="F:RNA binding"/>
    <property type="evidence" value="ECO:0007669"/>
    <property type="project" value="InterPro"/>
</dbReference>
<proteinExistence type="inferred from homology"/>
<dbReference type="Pfam" id="PF16198">
    <property type="entry name" value="TruB_C_2"/>
    <property type="match status" value="1"/>
</dbReference>
<dbReference type="NCBIfam" id="TIGR00431">
    <property type="entry name" value="TruB"/>
    <property type="match status" value="1"/>
</dbReference>
<dbReference type="RefSeq" id="WP_147851805.1">
    <property type="nucleotide sequence ID" value="NZ_VDUZ01000064.1"/>
</dbReference>
<gene>
    <name evidence="5 8" type="primary">truB</name>
    <name evidence="8" type="ORF">FHP25_35770</name>
</gene>
<accession>A0A5C8P9F1</accession>
<protein>
    <recommendedName>
        <fullName evidence="5">tRNA pseudouridine synthase B</fullName>
        <ecNumber evidence="5">5.4.99.25</ecNumber>
    </recommendedName>
    <alternativeName>
        <fullName evidence="5">tRNA pseudouridine(55) synthase</fullName>
        <shortName evidence="5">Psi55 synthase</shortName>
    </alternativeName>
    <alternativeName>
        <fullName evidence="5">tRNA pseudouridylate synthase</fullName>
    </alternativeName>
    <alternativeName>
        <fullName evidence="5">tRNA-uridine isomerase</fullName>
    </alternativeName>
</protein>
<evidence type="ECO:0000256" key="2">
    <source>
        <dbReference type="ARBA" id="ARBA00005642"/>
    </source>
</evidence>
<evidence type="ECO:0000259" key="6">
    <source>
        <dbReference type="Pfam" id="PF01509"/>
    </source>
</evidence>
<dbReference type="PANTHER" id="PTHR13767:SF2">
    <property type="entry name" value="PSEUDOURIDYLATE SYNTHASE TRUB1"/>
    <property type="match status" value="1"/>
</dbReference>
<sequence length="345" mass="35634">MTKRRGLKVDGWLNLDKPLGLSSAQAVARARRLFGAAKVGHGGTLDPLASGVLPIAFGEATKTVAWVMDGPKAYRFTLRFGIATATDDAEGEIVATSDVRPDDAALAAILPGFRGRIEQRPPAFSALKVAGQRAYALARAGAVVDLAPRQVDIHALELLERTSADLAVLQVRCGKGTYIRSLARDIAQVLGTVGHVAALRRTACGPFAEGESVTLDALAAAAGRDASGAQGHDLAGNSLSPVGELGHTSALFGYLRPVVTALDDIPALALTDREAQRLSQGMAVKLPEAGVRPAAPIGTMSPAEESAGPGTGADKGVVRAMAGDRLVAIARIDAGLVRPVRVLNL</sequence>
<organism evidence="8 9">
    <name type="scientific">Vineibacter terrae</name>
    <dbReference type="NCBI Taxonomy" id="2586908"/>
    <lineage>
        <taxon>Bacteria</taxon>
        <taxon>Pseudomonadati</taxon>
        <taxon>Pseudomonadota</taxon>
        <taxon>Alphaproteobacteria</taxon>
        <taxon>Hyphomicrobiales</taxon>
        <taxon>Vineibacter</taxon>
    </lineage>
</organism>
<comment type="similarity">
    <text evidence="2 5">Belongs to the pseudouridine synthase TruB family. Type 1 subfamily.</text>
</comment>
<evidence type="ECO:0000256" key="4">
    <source>
        <dbReference type="ARBA" id="ARBA00023235"/>
    </source>
</evidence>
<dbReference type="AlphaFoldDB" id="A0A5C8P9F1"/>
<dbReference type="CDD" id="cd02573">
    <property type="entry name" value="PseudoU_synth_EcTruB"/>
    <property type="match status" value="1"/>
</dbReference>
<dbReference type="Proteomes" id="UP000321638">
    <property type="component" value="Unassembled WGS sequence"/>
</dbReference>
<dbReference type="InterPro" id="IPR032819">
    <property type="entry name" value="TruB_C"/>
</dbReference>
<dbReference type="InterPro" id="IPR020103">
    <property type="entry name" value="PsdUridine_synth_cat_dom_sf"/>
</dbReference>
<feature type="active site" description="Nucleophile" evidence="5">
    <location>
        <position position="46"/>
    </location>
</feature>
<dbReference type="InterPro" id="IPR014780">
    <property type="entry name" value="tRNA_psdUridine_synth_TruB"/>
</dbReference>
<dbReference type="EC" id="5.4.99.25" evidence="5"/>
<dbReference type="SUPFAM" id="SSF55120">
    <property type="entry name" value="Pseudouridine synthase"/>
    <property type="match status" value="1"/>
</dbReference>
<feature type="domain" description="Pseudouridine synthase II N-terminal" evidence="6">
    <location>
        <begin position="31"/>
        <end position="179"/>
    </location>
</feature>
<evidence type="ECO:0000313" key="8">
    <source>
        <dbReference type="EMBL" id="TXL70193.1"/>
    </source>
</evidence>